<feature type="signal peptide" evidence="1">
    <location>
        <begin position="1"/>
        <end position="21"/>
    </location>
</feature>
<organism evidence="2 3">
    <name type="scientific">Catenovulum sediminis</name>
    <dbReference type="NCBI Taxonomy" id="1740262"/>
    <lineage>
        <taxon>Bacteria</taxon>
        <taxon>Pseudomonadati</taxon>
        <taxon>Pseudomonadota</taxon>
        <taxon>Gammaproteobacteria</taxon>
        <taxon>Alteromonadales</taxon>
        <taxon>Alteromonadaceae</taxon>
        <taxon>Catenovulum</taxon>
    </lineage>
</organism>
<evidence type="ECO:0000313" key="3">
    <source>
        <dbReference type="Proteomes" id="UP001467690"/>
    </source>
</evidence>
<keyword evidence="1" id="KW-0732">Signal</keyword>
<dbReference type="Proteomes" id="UP001467690">
    <property type="component" value="Unassembled WGS sequence"/>
</dbReference>
<evidence type="ECO:0000256" key="1">
    <source>
        <dbReference type="SAM" id="SignalP"/>
    </source>
</evidence>
<feature type="chain" id="PRO_5046003482" evidence="1">
    <location>
        <begin position="22"/>
        <end position="280"/>
    </location>
</feature>
<keyword evidence="3" id="KW-1185">Reference proteome</keyword>
<gene>
    <name evidence="2" type="ORF">ABS311_20265</name>
</gene>
<name>A0ABV1RMN8_9ALTE</name>
<proteinExistence type="predicted"/>
<evidence type="ECO:0000313" key="2">
    <source>
        <dbReference type="EMBL" id="MER2494213.1"/>
    </source>
</evidence>
<protein>
    <submittedName>
        <fullName evidence="2">DUF3034 family protein</fullName>
    </submittedName>
</protein>
<reference evidence="2 3" key="1">
    <citation type="submission" date="2024-06" db="EMBL/GenBank/DDBJ databases">
        <authorList>
            <person name="Chen R.Y."/>
        </authorList>
    </citation>
    <scope>NUCLEOTIDE SEQUENCE [LARGE SCALE GENOMIC DNA]</scope>
    <source>
        <strain evidence="2 3">D2</strain>
    </source>
</reference>
<sequence length="280" mass="30191">MRRIRFIKILALSLICQSALAGEGKLLSTAGLTQIEGSAGGGLTPWASIAGYDTQDEISASVFTTQVKVDDYRLHSTGIALGLHDRVELSATRQTFDLTTLGGDIEQNIYGVKIRLFGDLIYTSWPQISAGVQHKKLADGAIAQALGAASYTSGSDYYLSATKVHLGAVNGYNLLWNITARASKANQTGLLGYGGVNGDSHELLLEGSLGVLLSREIAVGLEYRQKPDNLAVEEQDWADFFVAYIPNKNFNFALAWVDLGNIAGAEDQRGLYFSMTGYLK</sequence>
<accession>A0ABV1RMN8</accession>
<dbReference type="RefSeq" id="WP_143871347.1">
    <property type="nucleotide sequence ID" value="NZ_CP041660.1"/>
</dbReference>
<dbReference type="Pfam" id="PF11231">
    <property type="entry name" value="DUF3034"/>
    <property type="match status" value="1"/>
</dbReference>
<dbReference type="InterPro" id="IPR021393">
    <property type="entry name" value="DUF3034"/>
</dbReference>
<comment type="caution">
    <text evidence="2">The sequence shown here is derived from an EMBL/GenBank/DDBJ whole genome shotgun (WGS) entry which is preliminary data.</text>
</comment>
<dbReference type="EMBL" id="JBELOE010000284">
    <property type="protein sequence ID" value="MER2494213.1"/>
    <property type="molecule type" value="Genomic_DNA"/>
</dbReference>